<accession>A0ABZ0RWS0</accession>
<sequence length="182" mass="21264">MKINSDNIDAHNQSIGNNSHVINGNNSTIEISYSLKTVTPSDIYKVCEILDGNLNENNDFIFDLNPDWLEKMEYNFLDHYKDIFEEYCIFYEAVEEVFRSTNINGTRLLRRINIIYKDILIENAHLNSDKIIKNVINTLKKVVEDSYEETTLTTEHIEDVILSVVFFAFTRCKVLEKPPFQK</sequence>
<dbReference type="Proteomes" id="UP001322664">
    <property type="component" value="Chromosome"/>
</dbReference>
<reference evidence="1 2" key="1">
    <citation type="submission" date="2023-09" db="EMBL/GenBank/DDBJ databases">
        <authorList>
            <person name="Page C.A."/>
            <person name="Perez-Diaz I.M."/>
        </authorList>
    </citation>
    <scope>NUCLEOTIDE SEQUENCE [LARGE SCALE GENOMIC DNA]</scope>
    <source>
        <strain evidence="1 2">Ll15</strain>
    </source>
</reference>
<proteinExistence type="predicted"/>
<keyword evidence="2" id="KW-1185">Reference proteome</keyword>
<dbReference type="RefSeq" id="WP_319836341.1">
    <property type="nucleotide sequence ID" value="NZ_CP137624.1"/>
</dbReference>
<evidence type="ECO:0000313" key="2">
    <source>
        <dbReference type="Proteomes" id="UP001322664"/>
    </source>
</evidence>
<evidence type="ECO:0000313" key="1">
    <source>
        <dbReference type="EMBL" id="WPK11285.1"/>
    </source>
</evidence>
<protein>
    <submittedName>
        <fullName evidence="1">Uncharacterized protein</fullName>
    </submittedName>
</protein>
<gene>
    <name evidence="1" type="ORF">R6U77_15535</name>
</gene>
<organism evidence="1 2">
    <name type="scientific">Lysinibacillus louembei</name>
    <dbReference type="NCBI Taxonomy" id="1470088"/>
    <lineage>
        <taxon>Bacteria</taxon>
        <taxon>Bacillati</taxon>
        <taxon>Bacillota</taxon>
        <taxon>Bacilli</taxon>
        <taxon>Bacillales</taxon>
        <taxon>Bacillaceae</taxon>
        <taxon>Lysinibacillus</taxon>
    </lineage>
</organism>
<name>A0ABZ0RWS0_9BACI</name>
<dbReference type="EMBL" id="CP137624">
    <property type="protein sequence ID" value="WPK11285.1"/>
    <property type="molecule type" value="Genomic_DNA"/>
</dbReference>